<dbReference type="OrthoDB" id="423570at2"/>
<dbReference type="Proteomes" id="UP000076925">
    <property type="component" value="Unassembled WGS sequence"/>
</dbReference>
<keyword evidence="2" id="KW-1185">Reference proteome</keyword>
<accession>A0A139X5N2</accession>
<protein>
    <submittedName>
        <fullName evidence="1">Transcription factor RcaD</fullName>
    </submittedName>
</protein>
<dbReference type="AlphaFoldDB" id="A0A139X5N2"/>
<comment type="caution">
    <text evidence="1">The sequence shown here is derived from an EMBL/GenBank/DDBJ whole genome shotgun (WGS) entry which is preliminary data.</text>
</comment>
<dbReference type="RefSeq" id="WP_017747086.1">
    <property type="nucleotide sequence ID" value="NZ_KQ976354.1"/>
</dbReference>
<gene>
    <name evidence="1" type="ORF">WA1_29120</name>
</gene>
<sequence length="285" mass="31878">MDTNELKFLLKLLGCVNYRSGLSTNIFNSFKGKDKICKNLGDRELIGFSLEIASVKILPPGCALLNTDVGEIPLTPNELKLLEHINKASGKISPSKISVKSVKSEERDTILQGFHEKGLIEVETKIKKTKAEVWLTERGIEYLRDDYSPKGSANISLDLLNNYLRFLRKSLHSQAESVTTTAPTPGESPALTIINLTDEEILHTIQKLDRELGTDNYLPIFHLRQKLQPPLSRDELDKVLYRLQASDQIELSSLQEANAYTPEQIETGISQNIGGPLFFLSVTEL</sequence>
<proteinExistence type="predicted"/>
<dbReference type="STRING" id="128403.WA1_29120"/>
<evidence type="ECO:0000313" key="1">
    <source>
        <dbReference type="EMBL" id="KYC40021.1"/>
    </source>
</evidence>
<evidence type="ECO:0000313" key="2">
    <source>
        <dbReference type="Proteomes" id="UP000076925"/>
    </source>
</evidence>
<reference evidence="1 2" key="1">
    <citation type="journal article" date="2013" name="Genome Biol. Evol.">
        <title>Genomes of Stigonematalean cyanobacteria (subsection V) and the evolution of oxygenic photosynthesis from prokaryotes to plastids.</title>
        <authorList>
            <person name="Dagan T."/>
            <person name="Roettger M."/>
            <person name="Stucken K."/>
            <person name="Landan G."/>
            <person name="Koch R."/>
            <person name="Major P."/>
            <person name="Gould S.B."/>
            <person name="Goremykin V.V."/>
            <person name="Rippka R."/>
            <person name="Tandeau de Marsac N."/>
            <person name="Gugger M."/>
            <person name="Lockhart P.J."/>
            <person name="Allen J.F."/>
            <person name="Brune I."/>
            <person name="Maus I."/>
            <person name="Puhler A."/>
            <person name="Martin W.F."/>
        </authorList>
    </citation>
    <scope>NUCLEOTIDE SEQUENCE [LARGE SCALE GENOMIC DNA]</scope>
    <source>
        <strain evidence="1 2">PCC 7110</strain>
    </source>
</reference>
<organism evidence="1 2">
    <name type="scientific">Scytonema hofmannii PCC 7110</name>
    <dbReference type="NCBI Taxonomy" id="128403"/>
    <lineage>
        <taxon>Bacteria</taxon>
        <taxon>Bacillati</taxon>
        <taxon>Cyanobacteriota</taxon>
        <taxon>Cyanophyceae</taxon>
        <taxon>Nostocales</taxon>
        <taxon>Scytonemataceae</taxon>
        <taxon>Scytonema</taxon>
    </lineage>
</organism>
<dbReference type="EMBL" id="ANNX02000031">
    <property type="protein sequence ID" value="KYC40021.1"/>
    <property type="molecule type" value="Genomic_DNA"/>
</dbReference>
<name>A0A139X5N2_9CYAN</name>